<evidence type="ECO:0000313" key="2">
    <source>
        <dbReference type="EMBL" id="CEK77278.1"/>
    </source>
</evidence>
<evidence type="ECO:0000256" key="1">
    <source>
        <dbReference type="SAM" id="MobiDB-lite"/>
    </source>
</evidence>
<dbReference type="AlphaFoldDB" id="A0A0B7A915"/>
<gene>
    <name evidence="2" type="primary">ORF103835</name>
</gene>
<proteinExistence type="predicted"/>
<dbReference type="EMBL" id="HACG01030413">
    <property type="protein sequence ID" value="CEK77278.1"/>
    <property type="molecule type" value="Transcribed_RNA"/>
</dbReference>
<accession>A0A0B7A915</accession>
<feature type="region of interest" description="Disordered" evidence="1">
    <location>
        <begin position="1"/>
        <end position="61"/>
    </location>
</feature>
<feature type="non-terminal residue" evidence="2">
    <location>
        <position position="61"/>
    </location>
</feature>
<reference evidence="2" key="1">
    <citation type="submission" date="2014-12" db="EMBL/GenBank/DDBJ databases">
        <title>Insight into the proteome of Arion vulgaris.</title>
        <authorList>
            <person name="Aradska J."/>
            <person name="Bulat T."/>
            <person name="Smidak R."/>
            <person name="Sarate P."/>
            <person name="Gangsoo J."/>
            <person name="Sialana F."/>
            <person name="Bilban M."/>
            <person name="Lubec G."/>
        </authorList>
    </citation>
    <scope>NUCLEOTIDE SEQUENCE</scope>
    <source>
        <tissue evidence="2">Skin</tissue>
    </source>
</reference>
<organism evidence="2">
    <name type="scientific">Arion vulgaris</name>
    <dbReference type="NCBI Taxonomy" id="1028688"/>
    <lineage>
        <taxon>Eukaryota</taxon>
        <taxon>Metazoa</taxon>
        <taxon>Spiralia</taxon>
        <taxon>Lophotrochozoa</taxon>
        <taxon>Mollusca</taxon>
        <taxon>Gastropoda</taxon>
        <taxon>Heterobranchia</taxon>
        <taxon>Euthyneura</taxon>
        <taxon>Panpulmonata</taxon>
        <taxon>Eupulmonata</taxon>
        <taxon>Stylommatophora</taxon>
        <taxon>Helicina</taxon>
        <taxon>Arionoidea</taxon>
        <taxon>Arionidae</taxon>
        <taxon>Arion</taxon>
    </lineage>
</organism>
<name>A0A0B7A915_9EUPU</name>
<sequence length="61" mass="6876">MIRSNVIPHWGKRSTNADLDDSFTEMDKRAPGWGKRAPGWGKRSTNAELDDSFAETDKRAP</sequence>
<protein>
    <submittedName>
        <fullName evidence="2">Uncharacterized protein</fullName>
    </submittedName>
</protein>